<dbReference type="GO" id="GO:0006508">
    <property type="term" value="P:proteolysis"/>
    <property type="evidence" value="ECO:0007669"/>
    <property type="project" value="UniProtKB-KW"/>
</dbReference>
<dbReference type="InterPro" id="IPR024079">
    <property type="entry name" value="MetalloPept_cat_dom_sf"/>
</dbReference>
<dbReference type="InterPro" id="IPR034005">
    <property type="entry name" value="M3A_DCP"/>
</dbReference>
<evidence type="ECO:0000256" key="2">
    <source>
        <dbReference type="ARBA" id="ARBA00022670"/>
    </source>
</evidence>
<dbReference type="OrthoDB" id="9773538at2"/>
<dbReference type="Gene3D" id="3.40.390.10">
    <property type="entry name" value="Collagenase (Catalytic Domain)"/>
    <property type="match status" value="1"/>
</dbReference>
<keyword evidence="6 7" id="KW-0482">Metalloprotease</keyword>
<keyword evidence="2 7" id="KW-0645">Protease</keyword>
<evidence type="ECO:0000256" key="4">
    <source>
        <dbReference type="ARBA" id="ARBA00022801"/>
    </source>
</evidence>
<dbReference type="PANTHER" id="PTHR43660:SF1">
    <property type="entry name" value="DIPEPTIDYL CARBOXYPEPTIDASE"/>
    <property type="match status" value="1"/>
</dbReference>
<dbReference type="CDD" id="cd06456">
    <property type="entry name" value="M3A_DCP"/>
    <property type="match status" value="1"/>
</dbReference>
<keyword evidence="4 7" id="KW-0378">Hydrolase</keyword>
<dbReference type="RefSeq" id="WP_116679060.1">
    <property type="nucleotide sequence ID" value="NZ_QEKY01000005.1"/>
</dbReference>
<evidence type="ECO:0000313" key="10">
    <source>
        <dbReference type="Proteomes" id="UP000245462"/>
    </source>
</evidence>
<dbReference type="Proteomes" id="UP000245462">
    <property type="component" value="Unassembled WGS sequence"/>
</dbReference>
<dbReference type="EMBL" id="QEKY01000005">
    <property type="protein sequence ID" value="PVZ12163.1"/>
    <property type="molecule type" value="Genomic_DNA"/>
</dbReference>
<dbReference type="GO" id="GO:0004180">
    <property type="term" value="F:carboxypeptidase activity"/>
    <property type="evidence" value="ECO:0007669"/>
    <property type="project" value="TreeGrafter"/>
</dbReference>
<dbReference type="GeneID" id="94550420"/>
<comment type="similarity">
    <text evidence="1 7">Belongs to the peptidase M3 family.</text>
</comment>
<dbReference type="AlphaFoldDB" id="A0A2U1FIX7"/>
<evidence type="ECO:0000256" key="7">
    <source>
        <dbReference type="RuleBase" id="RU003435"/>
    </source>
</evidence>
<sequence>MNPLLQPFDTPFGSYPFDRITIADFKEAFAQALTEKRAEADAIIHSTMPPTFENTILALERCGERLELVSGAFFNLLHAESNDELMALSQEIMPELTRLGTDIALSEPLFDRIRTVWEHTAPDTLTTEEYRLLYNCYRGFVDSGALLPAEKKERLRALSDEMSTTSLSFGQNILKDEKRYKLHLTDAAAVAGMPETALVLAADKARRGGHAEGWLFDLSAPSYFAFMKHCGDSHLRRQMYEAKMSVGFAQNEYNNEALVRKMVNGRLEESNLLGYDTFAHYALHDRMAKKPEAVHALLDKLLEAYKPKAEEELEMISQWAAAQASDPTSFTMEPWDWAYWSEQYKQAHYALDDEMMRPYFELERVTRGVFGLATRLYGLSFAERADVPVYHPDVRVYEVSDEDGSYLGLLYTDFFPREGKQNGAWMNNLRDQSEGQRPHIIIVMNFTPPTADKPALLTAGEVETFLHEFGHALHGMLSQCRFGSLSGTSVARDFVELPSQLMENWLSERDFLDTFALHYQTGEPMPSDLVDKLLAARNYLAASGACRQLSFGYLDMAWHGLTAPVADDLDIKAFEEAAWRKALVLPPSPPHTVMSTAFGHIFSGGYAAGYYGYKWAEVLDADAFAAFQEAGIFDRGVASRFRQEILERGDTADAMDLYVAFRGHEPDIDPLLRRTGIIA</sequence>
<dbReference type="Pfam" id="PF01432">
    <property type="entry name" value="Peptidase_M3"/>
    <property type="match status" value="1"/>
</dbReference>
<accession>A0A2U1FIX7</accession>
<comment type="cofactor">
    <cofactor evidence="7">
        <name>Zn(2+)</name>
        <dbReference type="ChEBI" id="CHEBI:29105"/>
    </cofactor>
    <text evidence="7">Binds 1 zinc ion.</text>
</comment>
<evidence type="ECO:0000256" key="5">
    <source>
        <dbReference type="ARBA" id="ARBA00022833"/>
    </source>
</evidence>
<comment type="caution">
    <text evidence="9">The sequence shown here is derived from an EMBL/GenBank/DDBJ whole genome shotgun (WGS) entry which is preliminary data.</text>
</comment>
<dbReference type="FunFam" id="3.40.390.10:FF:000009">
    <property type="entry name" value="Oligopeptidase A"/>
    <property type="match status" value="1"/>
</dbReference>
<gene>
    <name evidence="9" type="ORF">C7382_10549</name>
</gene>
<keyword evidence="10" id="KW-1185">Reference proteome</keyword>
<dbReference type="Gene3D" id="1.10.1370.40">
    <property type="match status" value="1"/>
</dbReference>
<dbReference type="Gene3D" id="1.10.1370.10">
    <property type="entry name" value="Neurolysin, domain 3"/>
    <property type="match status" value="1"/>
</dbReference>
<dbReference type="InterPro" id="IPR045090">
    <property type="entry name" value="Pept_M3A_M3B"/>
</dbReference>
<evidence type="ECO:0000259" key="8">
    <source>
        <dbReference type="Pfam" id="PF01432"/>
    </source>
</evidence>
<organism evidence="9 10">
    <name type="scientific">Porphyromonas loveana</name>
    <dbReference type="NCBI Taxonomy" id="1884669"/>
    <lineage>
        <taxon>Bacteria</taxon>
        <taxon>Pseudomonadati</taxon>
        <taxon>Bacteroidota</taxon>
        <taxon>Bacteroidia</taxon>
        <taxon>Bacteroidales</taxon>
        <taxon>Porphyromonadaceae</taxon>
        <taxon>Porphyromonas</taxon>
    </lineage>
</organism>
<dbReference type="SUPFAM" id="SSF55486">
    <property type="entry name" value="Metalloproteases ('zincins'), catalytic domain"/>
    <property type="match status" value="1"/>
</dbReference>
<dbReference type="GO" id="GO:0004222">
    <property type="term" value="F:metalloendopeptidase activity"/>
    <property type="evidence" value="ECO:0007669"/>
    <property type="project" value="InterPro"/>
</dbReference>
<dbReference type="InterPro" id="IPR024077">
    <property type="entry name" value="Neurolysin/TOP_dom2"/>
</dbReference>
<keyword evidence="5 7" id="KW-0862">Zinc</keyword>
<evidence type="ECO:0000256" key="6">
    <source>
        <dbReference type="ARBA" id="ARBA00023049"/>
    </source>
</evidence>
<evidence type="ECO:0000256" key="3">
    <source>
        <dbReference type="ARBA" id="ARBA00022723"/>
    </source>
</evidence>
<evidence type="ECO:0000313" key="9">
    <source>
        <dbReference type="EMBL" id="PVZ12163.1"/>
    </source>
</evidence>
<dbReference type="GO" id="GO:0005829">
    <property type="term" value="C:cytosol"/>
    <property type="evidence" value="ECO:0007669"/>
    <property type="project" value="TreeGrafter"/>
</dbReference>
<evidence type="ECO:0000256" key="1">
    <source>
        <dbReference type="ARBA" id="ARBA00006040"/>
    </source>
</evidence>
<protein>
    <submittedName>
        <fullName evidence="9">Peptidyl-dipeptidase Dcp</fullName>
    </submittedName>
</protein>
<dbReference type="InterPro" id="IPR001567">
    <property type="entry name" value="Pept_M3A_M3B_dom"/>
</dbReference>
<dbReference type="PANTHER" id="PTHR43660">
    <property type="entry name" value="DIPEPTIDYL CARBOXYPEPTIDASE"/>
    <property type="match status" value="1"/>
</dbReference>
<dbReference type="GO" id="GO:0046872">
    <property type="term" value="F:metal ion binding"/>
    <property type="evidence" value="ECO:0007669"/>
    <property type="project" value="UniProtKB-UniRule"/>
</dbReference>
<name>A0A2U1FIX7_9PORP</name>
<reference evidence="9 10" key="1">
    <citation type="submission" date="2018-04" db="EMBL/GenBank/DDBJ databases">
        <title>Genomic Encyclopedia of Type Strains, Phase IV (KMG-IV): sequencing the most valuable type-strain genomes for metagenomic binning, comparative biology and taxonomic classification.</title>
        <authorList>
            <person name="Goeker M."/>
        </authorList>
    </citation>
    <scope>NUCLEOTIDE SEQUENCE [LARGE SCALE GENOMIC DNA]</scope>
    <source>
        <strain evidence="9 10">DSM 28520</strain>
    </source>
</reference>
<keyword evidence="3 7" id="KW-0479">Metal-binding</keyword>
<proteinExistence type="inferred from homology"/>
<feature type="domain" description="Peptidase M3A/M3B catalytic" evidence="8">
    <location>
        <begin position="226"/>
        <end position="676"/>
    </location>
</feature>